<evidence type="ECO:0000313" key="1">
    <source>
        <dbReference type="EMBL" id="MDM5286593.1"/>
    </source>
</evidence>
<dbReference type="AlphaFoldDB" id="A0AAJ1QSG4"/>
<proteinExistence type="predicted"/>
<protein>
    <submittedName>
        <fullName evidence="1">Uncharacterized protein</fullName>
    </submittedName>
</protein>
<gene>
    <name evidence="1" type="ORF">QUF85_25260</name>
</gene>
<sequence length="450" mass="50572">MKKVVFGTLGSVIVAGALILNPYSMNFANEKFGEKTAEAKLPYKRDLLFVSDKNTDGNLEAVASKKIKNTDTTVKKAMKVSIKNKKDKVDTSSVSEYEDLAYNVEEVKNDKKLQKELSKAIKNGAKVYLYGGVTFEEYKELLGIKEVAIKKEGKKLRFDVSEKEEAKQKGGLKNNPNALTSEDDYTYDVIGYTLDEKEHNQMMVSTINVVGAENEEVPTDYYAQEILDSTAETVDVEEQKYTASLESKSIFNWFKADKATASSKIVKSSSSRVRGNAYWSGDKVGWTVTDWVLHRASNDGDKKYDYFFVEDNTTINGASGWRADRLKTDHDIPYKNDYIRDWDPGDDTKSPYTISLSAPYGVSFGFNMSGDPNVNDIGSQEYDYGRWEVTNTKYSTVGIKGVRFEPHTSWRSYAPDKLAVANVQEWGYYSRGGGGIKVSSHVKMKVSYSY</sequence>
<dbReference type="RefSeq" id="WP_289351130.1">
    <property type="nucleotide sequence ID" value="NZ_JAUCFI010000003.1"/>
</dbReference>
<evidence type="ECO:0000313" key="2">
    <source>
        <dbReference type="Proteomes" id="UP001238973"/>
    </source>
</evidence>
<dbReference type="Proteomes" id="UP001238973">
    <property type="component" value="Unassembled WGS sequence"/>
</dbReference>
<name>A0AAJ1QSG4_9BACI</name>
<comment type="caution">
    <text evidence="1">The sequence shown here is derived from an EMBL/GenBank/DDBJ whole genome shotgun (WGS) entry which is preliminary data.</text>
</comment>
<accession>A0AAJ1QSG4</accession>
<reference evidence="1" key="1">
    <citation type="submission" date="2023-06" db="EMBL/GenBank/DDBJ databases">
        <title>Comparative genomics of Bacillaceae isolates and their secondary metabolite potential.</title>
        <authorList>
            <person name="Song L."/>
            <person name="Nielsen L.J."/>
            <person name="Mohite O."/>
            <person name="Xu X."/>
            <person name="Weber T."/>
            <person name="Kovacs A.T."/>
        </authorList>
    </citation>
    <scope>NUCLEOTIDE SEQUENCE</scope>
    <source>
        <strain evidence="1">G1S1</strain>
    </source>
</reference>
<organism evidence="1 2">
    <name type="scientific">Peribacillus frigoritolerans</name>
    <dbReference type="NCBI Taxonomy" id="450367"/>
    <lineage>
        <taxon>Bacteria</taxon>
        <taxon>Bacillati</taxon>
        <taxon>Bacillota</taxon>
        <taxon>Bacilli</taxon>
        <taxon>Bacillales</taxon>
        <taxon>Bacillaceae</taxon>
        <taxon>Peribacillus</taxon>
    </lineage>
</organism>
<dbReference type="EMBL" id="JAUCFI010000003">
    <property type="protein sequence ID" value="MDM5286593.1"/>
    <property type="molecule type" value="Genomic_DNA"/>
</dbReference>